<gene>
    <name evidence="1" type="ORF">RRG08_066434</name>
</gene>
<proteinExistence type="predicted"/>
<comment type="caution">
    <text evidence="1">The sequence shown here is derived from an EMBL/GenBank/DDBJ whole genome shotgun (WGS) entry which is preliminary data.</text>
</comment>
<evidence type="ECO:0000313" key="1">
    <source>
        <dbReference type="EMBL" id="KAK3764570.1"/>
    </source>
</evidence>
<name>A0AAE0Z8B4_9GAST</name>
<accession>A0AAE0Z8B4</accession>
<reference evidence="1" key="1">
    <citation type="journal article" date="2023" name="G3 (Bethesda)">
        <title>A reference genome for the long-term kleptoplast-retaining sea slug Elysia crispata morphotype clarki.</title>
        <authorList>
            <person name="Eastman K.E."/>
            <person name="Pendleton A.L."/>
            <person name="Shaikh M.A."/>
            <person name="Suttiyut T."/>
            <person name="Ogas R."/>
            <person name="Tomko P."/>
            <person name="Gavelis G."/>
            <person name="Widhalm J.R."/>
            <person name="Wisecaver J.H."/>
        </authorList>
    </citation>
    <scope>NUCLEOTIDE SEQUENCE</scope>
    <source>
        <strain evidence="1">ECLA1</strain>
    </source>
</reference>
<organism evidence="1 2">
    <name type="scientific">Elysia crispata</name>
    <name type="common">lettuce slug</name>
    <dbReference type="NCBI Taxonomy" id="231223"/>
    <lineage>
        <taxon>Eukaryota</taxon>
        <taxon>Metazoa</taxon>
        <taxon>Spiralia</taxon>
        <taxon>Lophotrochozoa</taxon>
        <taxon>Mollusca</taxon>
        <taxon>Gastropoda</taxon>
        <taxon>Heterobranchia</taxon>
        <taxon>Euthyneura</taxon>
        <taxon>Panpulmonata</taxon>
        <taxon>Sacoglossa</taxon>
        <taxon>Placobranchoidea</taxon>
        <taxon>Plakobranchidae</taxon>
        <taxon>Elysia</taxon>
    </lineage>
</organism>
<dbReference type="AlphaFoldDB" id="A0AAE0Z8B4"/>
<evidence type="ECO:0000313" key="2">
    <source>
        <dbReference type="Proteomes" id="UP001283361"/>
    </source>
</evidence>
<protein>
    <submittedName>
        <fullName evidence="1">Uncharacterized protein</fullName>
    </submittedName>
</protein>
<dbReference type="EMBL" id="JAWDGP010004429">
    <property type="protein sequence ID" value="KAK3764570.1"/>
    <property type="molecule type" value="Genomic_DNA"/>
</dbReference>
<dbReference type="Proteomes" id="UP001283361">
    <property type="component" value="Unassembled WGS sequence"/>
</dbReference>
<sequence length="230" mass="25793">MACLTYTLVYTGLILVHTGQRSVSDLIKIELVMVHTGQRSFLGLIEIVLVIVHTGQRSVSDLIKIELVMVHTGQSSFLGLIEIVLVIVHTGQRSVSDLIKIELVMVSARSYRDKVLMMHTGQRSRLGLMEIELDMVHTGKGHIRIGLVKVLFRAKDVTRRYSSRGKGQRIVDLPKLLPTSHWINVPVESSSRGFAQDGSNLALIKQCRQELNYLHCLLLAAESPPYLYQL</sequence>
<keyword evidence="2" id="KW-1185">Reference proteome</keyword>